<evidence type="ECO:0008006" key="4">
    <source>
        <dbReference type="Google" id="ProtNLM"/>
    </source>
</evidence>
<feature type="chain" id="PRO_5041951798" description="Secreted protein" evidence="1">
    <location>
        <begin position="21"/>
        <end position="93"/>
    </location>
</feature>
<dbReference type="EMBL" id="CAVNYO010000423">
    <property type="protein sequence ID" value="CAK5278491.1"/>
    <property type="molecule type" value="Genomic_DNA"/>
</dbReference>
<keyword evidence="3" id="KW-1185">Reference proteome</keyword>
<name>A0AAD2HNM1_9AGAR</name>
<sequence>AWPLPRMFLFICSCVHGTSGSSVGMSARHVSCPSLVCPLTTRIAPRIGHTLPVRHSDEGDTVSSPTVSSPMVFLLSHDRVAFLAPVDAQPGQD</sequence>
<feature type="non-terminal residue" evidence="2">
    <location>
        <position position="1"/>
    </location>
</feature>
<proteinExistence type="predicted"/>
<keyword evidence="1" id="KW-0732">Signal</keyword>
<organism evidence="2 3">
    <name type="scientific">Mycena citricolor</name>
    <dbReference type="NCBI Taxonomy" id="2018698"/>
    <lineage>
        <taxon>Eukaryota</taxon>
        <taxon>Fungi</taxon>
        <taxon>Dikarya</taxon>
        <taxon>Basidiomycota</taxon>
        <taxon>Agaricomycotina</taxon>
        <taxon>Agaricomycetes</taxon>
        <taxon>Agaricomycetidae</taxon>
        <taxon>Agaricales</taxon>
        <taxon>Marasmiineae</taxon>
        <taxon>Mycenaceae</taxon>
        <taxon>Mycena</taxon>
    </lineage>
</organism>
<dbReference type="AlphaFoldDB" id="A0AAD2HNM1"/>
<protein>
    <recommendedName>
        <fullName evidence="4">Secreted protein</fullName>
    </recommendedName>
</protein>
<gene>
    <name evidence="2" type="ORF">MYCIT1_LOCUS27877</name>
</gene>
<comment type="caution">
    <text evidence="2">The sequence shown here is derived from an EMBL/GenBank/DDBJ whole genome shotgun (WGS) entry which is preliminary data.</text>
</comment>
<accession>A0AAD2HNM1</accession>
<dbReference type="Proteomes" id="UP001295794">
    <property type="component" value="Unassembled WGS sequence"/>
</dbReference>
<evidence type="ECO:0000313" key="3">
    <source>
        <dbReference type="Proteomes" id="UP001295794"/>
    </source>
</evidence>
<evidence type="ECO:0000256" key="1">
    <source>
        <dbReference type="SAM" id="SignalP"/>
    </source>
</evidence>
<evidence type="ECO:0000313" key="2">
    <source>
        <dbReference type="EMBL" id="CAK5278491.1"/>
    </source>
</evidence>
<feature type="signal peptide" evidence="1">
    <location>
        <begin position="1"/>
        <end position="20"/>
    </location>
</feature>
<reference evidence="2" key="1">
    <citation type="submission" date="2023-11" db="EMBL/GenBank/DDBJ databases">
        <authorList>
            <person name="De Vega J J."/>
            <person name="De Vega J J."/>
        </authorList>
    </citation>
    <scope>NUCLEOTIDE SEQUENCE</scope>
</reference>